<gene>
    <name evidence="2" type="primary">LOC107821302</name>
</gene>
<evidence type="ECO:0000256" key="1">
    <source>
        <dbReference type="SAM" id="MobiDB-lite"/>
    </source>
</evidence>
<protein>
    <recommendedName>
        <fullName evidence="3">Mitochondrial protein</fullName>
    </recommendedName>
</protein>
<feature type="compositionally biased region" description="Low complexity" evidence="1">
    <location>
        <begin position="108"/>
        <end position="139"/>
    </location>
</feature>
<dbReference type="PANTHER" id="PTHR11439">
    <property type="entry name" value="GAG-POL-RELATED RETROTRANSPOSON"/>
    <property type="match status" value="1"/>
</dbReference>
<organism evidence="2">
    <name type="scientific">Nicotiana tabacum</name>
    <name type="common">Common tobacco</name>
    <dbReference type="NCBI Taxonomy" id="4097"/>
    <lineage>
        <taxon>Eukaryota</taxon>
        <taxon>Viridiplantae</taxon>
        <taxon>Streptophyta</taxon>
        <taxon>Embryophyta</taxon>
        <taxon>Tracheophyta</taxon>
        <taxon>Spermatophyta</taxon>
        <taxon>Magnoliopsida</taxon>
        <taxon>eudicotyledons</taxon>
        <taxon>Gunneridae</taxon>
        <taxon>Pentapetalae</taxon>
        <taxon>asterids</taxon>
        <taxon>lamiids</taxon>
        <taxon>Solanales</taxon>
        <taxon>Solanaceae</taxon>
        <taxon>Nicotianoideae</taxon>
        <taxon>Nicotianeae</taxon>
        <taxon>Nicotiana</taxon>
    </lineage>
</organism>
<dbReference type="AlphaFoldDB" id="A0A1S4CPQ4"/>
<evidence type="ECO:0008006" key="3">
    <source>
        <dbReference type="Google" id="ProtNLM"/>
    </source>
</evidence>
<reference evidence="2" key="1">
    <citation type="submission" date="2025-08" db="UniProtKB">
        <authorList>
            <consortium name="RefSeq"/>
        </authorList>
    </citation>
    <scope>IDENTIFICATION</scope>
</reference>
<dbReference type="RefSeq" id="XP_016503223.1">
    <property type="nucleotide sequence ID" value="XM_016647737.1"/>
</dbReference>
<dbReference type="STRING" id="4097.A0A1S4CPQ4"/>
<accession>A0A1S4CPQ4</accession>
<proteinExistence type="predicted"/>
<dbReference type="KEGG" id="nta:107821302"/>
<dbReference type="PaxDb" id="4097-A0A1S4CPQ4"/>
<feature type="region of interest" description="Disordered" evidence="1">
    <location>
        <begin position="108"/>
        <end position="141"/>
    </location>
</feature>
<dbReference type="PANTHER" id="PTHR11439:SF469">
    <property type="entry name" value="REVERSE TRANSCRIPTASE TY1_COPIA-TYPE DOMAIN-CONTAINING PROTEIN"/>
    <property type="match status" value="1"/>
</dbReference>
<dbReference type="OrthoDB" id="1305759at2759"/>
<evidence type="ECO:0000313" key="2">
    <source>
        <dbReference type="RefSeq" id="XP_016503223.1"/>
    </source>
</evidence>
<feature type="region of interest" description="Disordered" evidence="1">
    <location>
        <begin position="180"/>
        <end position="203"/>
    </location>
</feature>
<name>A0A1S4CPQ4_TOBAC</name>
<sequence>MLYKDDGVLISQRKFTTNLLKEYDCMGYSAVSSPRDSLAKLKAEEGPLMSDPYYYRKLVGKLNFLTNTRLDIAYSVQHLSQFMQAPREPHLKAAIHVLRHRRGRGGRLRSLGFARGGSSSAGSSIPSSSSGTPSRIRGSFTQKSSSKGFLIRGISAEAVAASRTSTGAQLTLRKAQDILVKRKTAEEDSEEEDKNGSLIKAKG</sequence>